<feature type="transmembrane region" description="Helical" evidence="1">
    <location>
        <begin position="264"/>
        <end position="283"/>
    </location>
</feature>
<evidence type="ECO:0000313" key="4">
    <source>
        <dbReference type="Proteomes" id="UP000192920"/>
    </source>
</evidence>
<dbReference type="Proteomes" id="UP000192920">
    <property type="component" value="Unassembled WGS sequence"/>
</dbReference>
<feature type="domain" description="VanZ-like" evidence="2">
    <location>
        <begin position="19"/>
        <end position="133"/>
    </location>
</feature>
<feature type="transmembrane region" description="Helical" evidence="1">
    <location>
        <begin position="342"/>
        <end position="359"/>
    </location>
</feature>
<gene>
    <name evidence="3" type="ORF">SAMN02745746_03878</name>
</gene>
<feature type="transmembrane region" description="Helical" evidence="1">
    <location>
        <begin position="84"/>
        <end position="106"/>
    </location>
</feature>
<protein>
    <submittedName>
        <fullName evidence="3">VanZ like family protein</fullName>
    </submittedName>
</protein>
<reference evidence="4" key="1">
    <citation type="submission" date="2017-04" db="EMBL/GenBank/DDBJ databases">
        <authorList>
            <person name="Varghese N."/>
            <person name="Submissions S."/>
        </authorList>
    </citation>
    <scope>NUCLEOTIDE SEQUENCE [LARGE SCALE GENOMIC DNA]</scope>
    <source>
        <strain evidence="4">DSM 22618</strain>
    </source>
</reference>
<keyword evidence="1" id="KW-0812">Transmembrane</keyword>
<accession>A0A1Y6CC97</accession>
<dbReference type="Pfam" id="PF04892">
    <property type="entry name" value="VanZ"/>
    <property type="match status" value="1"/>
</dbReference>
<organism evidence="3 4">
    <name type="scientific">Pseudogulbenkiania subflava DSM 22618</name>
    <dbReference type="NCBI Taxonomy" id="1123014"/>
    <lineage>
        <taxon>Bacteria</taxon>
        <taxon>Pseudomonadati</taxon>
        <taxon>Pseudomonadota</taxon>
        <taxon>Betaproteobacteria</taxon>
        <taxon>Neisseriales</taxon>
        <taxon>Chromobacteriaceae</taxon>
        <taxon>Pseudogulbenkiania</taxon>
    </lineage>
</organism>
<keyword evidence="1" id="KW-1133">Transmembrane helix</keyword>
<evidence type="ECO:0000313" key="3">
    <source>
        <dbReference type="EMBL" id="SMF54465.1"/>
    </source>
</evidence>
<keyword evidence="4" id="KW-1185">Reference proteome</keyword>
<feature type="transmembrane region" description="Helical" evidence="1">
    <location>
        <begin position="158"/>
        <end position="181"/>
    </location>
</feature>
<feature type="transmembrane region" description="Helical" evidence="1">
    <location>
        <begin position="232"/>
        <end position="252"/>
    </location>
</feature>
<dbReference type="AlphaFoldDB" id="A0A1Y6CC97"/>
<evidence type="ECO:0000256" key="1">
    <source>
        <dbReference type="SAM" id="Phobius"/>
    </source>
</evidence>
<name>A0A1Y6CC97_9NEIS</name>
<dbReference type="RefSeq" id="WP_085277854.1">
    <property type="nucleotide sequence ID" value="NZ_FXAG01000031.1"/>
</dbReference>
<feature type="transmembrane region" description="Helical" evidence="1">
    <location>
        <begin position="201"/>
        <end position="223"/>
    </location>
</feature>
<feature type="transmembrane region" description="Helical" evidence="1">
    <location>
        <begin position="55"/>
        <end position="72"/>
    </location>
</feature>
<proteinExistence type="predicted"/>
<dbReference type="EMBL" id="FXAG01000031">
    <property type="protein sequence ID" value="SMF54465.1"/>
    <property type="molecule type" value="Genomic_DNA"/>
</dbReference>
<keyword evidence="1" id="KW-0472">Membrane</keyword>
<feature type="transmembrane region" description="Helical" evidence="1">
    <location>
        <begin position="118"/>
        <end position="137"/>
    </location>
</feature>
<feature type="transmembrane region" description="Helical" evidence="1">
    <location>
        <begin position="15"/>
        <end position="35"/>
    </location>
</feature>
<dbReference type="STRING" id="1123014.SAMN02745746_03878"/>
<evidence type="ECO:0000259" key="2">
    <source>
        <dbReference type="Pfam" id="PF04892"/>
    </source>
</evidence>
<feature type="transmembrane region" description="Helical" evidence="1">
    <location>
        <begin position="290"/>
        <end position="311"/>
    </location>
</feature>
<sequence length="369" mass="41679">MLTPVRHGVPQRAHIARYLALLLFVVIVFASLYPFTGWSYSGRPLLEFLFYPLPYYFRLFDNLANLVVYIPYGFGLALSFRPRWLGWITALLLSALTSFTMEFIQQFLPERVASNLDMLYNVAGAFIGATLAVSPLFRHAWHHLWRWRQRYFVANEPADYALALMALWFLTQLNPSIPLFGVVVMPLGLPQPFISPLDNPALFLFLLEAGGVMLHLTATLLFVTSFLSKRRYIARSVTTVVVLAVFLKMLAAGMLLKPFAFFEWINSNVLAGLGAGFLLVWLLTRFGRGVQLVVALLALLATQLISALWPLSANELDMLTLFRWGYGHLANMNALVEFLSRLWPLAAALCLIGALWNVRHMPSLQAKPK</sequence>
<dbReference type="InterPro" id="IPR006976">
    <property type="entry name" value="VanZ-like"/>
</dbReference>